<feature type="binding site" evidence="12">
    <location>
        <position position="250"/>
    </location>
    <ligand>
        <name>substrate</name>
    </ligand>
</feature>
<comment type="similarity">
    <text evidence="1">Belongs to the carbohydrate kinase pfkB family.</text>
</comment>
<dbReference type="KEGG" id="mgg:MPLG2_0752"/>
<keyword evidence="7 12" id="KW-0418">Kinase</keyword>
<comment type="similarity">
    <text evidence="12">Belongs to the carbohydrate kinase PfkB family. Ribokinase subfamily.</text>
</comment>
<feature type="binding site" evidence="12">
    <location>
        <position position="182"/>
    </location>
    <ligand>
        <name>ATP</name>
        <dbReference type="ChEBI" id="CHEBI:30616"/>
    </ligand>
</feature>
<keyword evidence="8 12" id="KW-0067">ATP-binding</keyword>
<feature type="binding site" evidence="12">
    <location>
        <begin position="249"/>
        <end position="250"/>
    </location>
    <ligand>
        <name>ATP</name>
        <dbReference type="ChEBI" id="CHEBI:30616"/>
    </ligand>
</feature>
<evidence type="ECO:0000256" key="3">
    <source>
        <dbReference type="ARBA" id="ARBA00016943"/>
    </source>
</evidence>
<dbReference type="UniPathway" id="UPA00916">
    <property type="reaction ID" value="UER00889"/>
</dbReference>
<feature type="binding site" evidence="12">
    <location>
        <position position="283"/>
    </location>
    <ligand>
        <name>K(+)</name>
        <dbReference type="ChEBI" id="CHEBI:29103"/>
    </ligand>
</feature>
<keyword evidence="6 12" id="KW-0547">Nucleotide-binding</keyword>
<feature type="binding site" evidence="12">
    <location>
        <position position="246"/>
    </location>
    <ligand>
        <name>K(+)</name>
        <dbReference type="ChEBI" id="CHEBI:29103"/>
    </ligand>
</feature>
<feature type="binding site" evidence="12">
    <location>
        <position position="285"/>
    </location>
    <ligand>
        <name>K(+)</name>
        <dbReference type="ChEBI" id="CHEBI:29103"/>
    </ligand>
</feature>
<evidence type="ECO:0000259" key="13">
    <source>
        <dbReference type="Pfam" id="PF00294"/>
    </source>
</evidence>
<dbReference type="InterPro" id="IPR002173">
    <property type="entry name" value="Carboh/pur_kinase_PfkB_CS"/>
</dbReference>
<protein>
    <recommendedName>
        <fullName evidence="3 12">Ribokinase</fullName>
        <shortName evidence="12">RK</shortName>
        <ecNumber evidence="2 12">2.7.1.15</ecNumber>
    </recommendedName>
</protein>
<dbReference type="InterPro" id="IPR011877">
    <property type="entry name" value="Ribokinase"/>
</dbReference>
<feature type="active site" description="Proton acceptor" evidence="12">
    <location>
        <position position="250"/>
    </location>
</feature>
<organism evidence="14 15">
    <name type="scientific">Micropruina glycogenica</name>
    <dbReference type="NCBI Taxonomy" id="75385"/>
    <lineage>
        <taxon>Bacteria</taxon>
        <taxon>Bacillati</taxon>
        <taxon>Actinomycetota</taxon>
        <taxon>Actinomycetes</taxon>
        <taxon>Propionibacteriales</taxon>
        <taxon>Nocardioidaceae</taxon>
        <taxon>Micropruina</taxon>
    </lineage>
</organism>
<evidence type="ECO:0000256" key="2">
    <source>
        <dbReference type="ARBA" id="ARBA00012035"/>
    </source>
</evidence>
<evidence type="ECO:0000256" key="9">
    <source>
        <dbReference type="ARBA" id="ARBA00022842"/>
    </source>
</evidence>
<dbReference type="NCBIfam" id="TIGR02152">
    <property type="entry name" value="D_ribokin_bact"/>
    <property type="match status" value="1"/>
</dbReference>
<name>A0A2N9JE54_9ACTN</name>
<dbReference type="InterPro" id="IPR002139">
    <property type="entry name" value="Ribo/fructo_kinase"/>
</dbReference>
<dbReference type="Proteomes" id="UP000238164">
    <property type="component" value="Chromosome 1"/>
</dbReference>
<feature type="binding site" evidence="12">
    <location>
        <begin position="38"/>
        <end position="42"/>
    </location>
    <ligand>
        <name>substrate</name>
    </ligand>
</feature>
<dbReference type="EMBL" id="LT985188">
    <property type="protein sequence ID" value="SPD85788.1"/>
    <property type="molecule type" value="Genomic_DNA"/>
</dbReference>
<keyword evidence="5 12" id="KW-0479">Metal-binding</keyword>
<dbReference type="EC" id="2.7.1.15" evidence="2 12"/>
<feature type="binding site" evidence="12">
    <location>
        <begin position="217"/>
        <end position="222"/>
    </location>
    <ligand>
        <name>ATP</name>
        <dbReference type="ChEBI" id="CHEBI:30616"/>
    </ligand>
</feature>
<evidence type="ECO:0000313" key="15">
    <source>
        <dbReference type="Proteomes" id="UP000238164"/>
    </source>
</evidence>
<dbReference type="Gene3D" id="3.40.1190.20">
    <property type="match status" value="1"/>
</dbReference>
<dbReference type="Pfam" id="PF00294">
    <property type="entry name" value="PfkB"/>
    <property type="match status" value="1"/>
</dbReference>
<comment type="pathway">
    <text evidence="12">Carbohydrate metabolism; D-ribose degradation; D-ribose 5-phosphate from beta-D-ribopyranose: step 2/2.</text>
</comment>
<feature type="binding site" evidence="12">
    <location>
        <position position="244"/>
    </location>
    <ligand>
        <name>K(+)</name>
        <dbReference type="ChEBI" id="CHEBI:29103"/>
    </ligand>
</feature>
<dbReference type="PROSITE" id="PS00584">
    <property type="entry name" value="PFKB_KINASES_2"/>
    <property type="match status" value="1"/>
</dbReference>
<comment type="subunit">
    <text evidence="12">Homodimer.</text>
</comment>
<dbReference type="PANTHER" id="PTHR10584">
    <property type="entry name" value="SUGAR KINASE"/>
    <property type="match status" value="1"/>
</dbReference>
<proteinExistence type="inferred from homology"/>
<dbReference type="GO" id="GO:0046872">
    <property type="term" value="F:metal ion binding"/>
    <property type="evidence" value="ECO:0007669"/>
    <property type="project" value="UniProtKB-KW"/>
</dbReference>
<keyword evidence="11 12" id="KW-0119">Carbohydrate metabolism</keyword>
<keyword evidence="12" id="KW-0963">Cytoplasm</keyword>
<evidence type="ECO:0000256" key="1">
    <source>
        <dbReference type="ARBA" id="ARBA00005380"/>
    </source>
</evidence>
<dbReference type="GO" id="GO:0005829">
    <property type="term" value="C:cytosol"/>
    <property type="evidence" value="ECO:0007669"/>
    <property type="project" value="TreeGrafter"/>
</dbReference>
<evidence type="ECO:0000256" key="11">
    <source>
        <dbReference type="ARBA" id="ARBA00023277"/>
    </source>
</evidence>
<evidence type="ECO:0000256" key="8">
    <source>
        <dbReference type="ARBA" id="ARBA00022840"/>
    </source>
</evidence>
<evidence type="ECO:0000313" key="14">
    <source>
        <dbReference type="EMBL" id="SPD85788.1"/>
    </source>
</evidence>
<comment type="caution">
    <text evidence="12">Lacks conserved residue(s) required for the propagation of feature annotation.</text>
</comment>
<evidence type="ECO:0000256" key="4">
    <source>
        <dbReference type="ARBA" id="ARBA00022679"/>
    </source>
</evidence>
<dbReference type="InterPro" id="IPR029056">
    <property type="entry name" value="Ribokinase-like"/>
</dbReference>
<dbReference type="CDD" id="cd01174">
    <property type="entry name" value="ribokinase"/>
    <property type="match status" value="1"/>
</dbReference>
<comment type="function">
    <text evidence="12">Catalyzes the phosphorylation of ribose at O-5 in a reaction requiring ATP and magnesium. The resulting D-ribose-5-phosphate can then be used either for sythesis of nucleotides, histidine, and tryptophan, or as a component of the pentose phosphate pathway.</text>
</comment>
<evidence type="ECO:0000256" key="5">
    <source>
        <dbReference type="ARBA" id="ARBA00022723"/>
    </source>
</evidence>
<feature type="binding site" evidence="12">
    <location>
        <position position="138"/>
    </location>
    <ligand>
        <name>substrate</name>
    </ligand>
</feature>
<comment type="cofactor">
    <cofactor evidence="12">
        <name>Mg(2+)</name>
        <dbReference type="ChEBI" id="CHEBI:18420"/>
    </cofactor>
    <text evidence="12">Requires a divalent cation, most likely magnesium in vivo, as an electrophilic catalyst to aid phosphoryl group transfer. It is the chelate of the metal and the nucleotide that is the actual substrate.</text>
</comment>
<dbReference type="PANTHER" id="PTHR10584:SF166">
    <property type="entry name" value="RIBOKINASE"/>
    <property type="match status" value="1"/>
</dbReference>
<keyword evidence="4 12" id="KW-0808">Transferase</keyword>
<dbReference type="HAMAP" id="MF_01987">
    <property type="entry name" value="Ribokinase"/>
    <property type="match status" value="1"/>
</dbReference>
<dbReference type="SUPFAM" id="SSF53613">
    <property type="entry name" value="Ribokinase-like"/>
    <property type="match status" value="1"/>
</dbReference>
<dbReference type="AlphaFoldDB" id="A0A2N9JE54"/>
<keyword evidence="10 12" id="KW-0630">Potassium</keyword>
<evidence type="ECO:0000256" key="10">
    <source>
        <dbReference type="ARBA" id="ARBA00022958"/>
    </source>
</evidence>
<reference evidence="14 15" key="1">
    <citation type="submission" date="2018-02" db="EMBL/GenBank/DDBJ databases">
        <authorList>
            <person name="Cohen D.B."/>
            <person name="Kent A.D."/>
        </authorList>
    </citation>
    <scope>NUCLEOTIDE SEQUENCE [LARGE SCALE GENOMIC DNA]</scope>
    <source>
        <strain evidence="14">1</strain>
    </source>
</reference>
<keyword evidence="9 12" id="KW-0460">Magnesium</keyword>
<feature type="binding site" evidence="12">
    <location>
        <position position="280"/>
    </location>
    <ligand>
        <name>K(+)</name>
        <dbReference type="ChEBI" id="CHEBI:29103"/>
    </ligand>
</feature>
<dbReference type="GO" id="GO:0005524">
    <property type="term" value="F:ATP binding"/>
    <property type="evidence" value="ECO:0007669"/>
    <property type="project" value="UniProtKB-UniRule"/>
</dbReference>
<feature type="binding site" evidence="12">
    <location>
        <position position="289"/>
    </location>
    <ligand>
        <name>K(+)</name>
        <dbReference type="ChEBI" id="CHEBI:29103"/>
    </ligand>
</feature>
<dbReference type="GO" id="GO:0004747">
    <property type="term" value="F:ribokinase activity"/>
    <property type="evidence" value="ECO:0007669"/>
    <property type="project" value="UniProtKB-UniRule"/>
</dbReference>
<evidence type="ECO:0000256" key="6">
    <source>
        <dbReference type="ARBA" id="ARBA00022741"/>
    </source>
</evidence>
<comment type="subcellular location">
    <subcellularLocation>
        <location evidence="12">Cytoplasm</location>
    </subcellularLocation>
</comment>
<keyword evidence="15" id="KW-1185">Reference proteome</keyword>
<feature type="binding site" evidence="12">
    <location>
        <begin position="10"/>
        <end position="12"/>
    </location>
    <ligand>
        <name>substrate</name>
    </ligand>
</feature>
<dbReference type="GO" id="GO:0019303">
    <property type="term" value="P:D-ribose catabolic process"/>
    <property type="evidence" value="ECO:0007669"/>
    <property type="project" value="UniProtKB-UniRule"/>
</dbReference>
<evidence type="ECO:0000256" key="12">
    <source>
        <dbReference type="HAMAP-Rule" id="MF_01987"/>
    </source>
</evidence>
<comment type="activity regulation">
    <text evidence="12">Activated by a monovalent cation that binds near, but not in, the active site. The most likely occupant of the site in vivo is potassium. Ion binding induces a conformational change that may alter substrate affinity.</text>
</comment>
<evidence type="ECO:0000256" key="7">
    <source>
        <dbReference type="ARBA" id="ARBA00022777"/>
    </source>
</evidence>
<feature type="domain" description="Carbohydrate kinase PfkB" evidence="13">
    <location>
        <begin position="2"/>
        <end position="291"/>
    </location>
</feature>
<accession>A0A2N9JE54</accession>
<comment type="catalytic activity">
    <reaction evidence="12">
        <text>D-ribose + ATP = D-ribose 5-phosphate + ADP + H(+)</text>
        <dbReference type="Rhea" id="RHEA:13697"/>
        <dbReference type="ChEBI" id="CHEBI:15378"/>
        <dbReference type="ChEBI" id="CHEBI:30616"/>
        <dbReference type="ChEBI" id="CHEBI:47013"/>
        <dbReference type="ChEBI" id="CHEBI:78346"/>
        <dbReference type="ChEBI" id="CHEBI:456216"/>
        <dbReference type="EC" id="2.7.1.15"/>
    </reaction>
</comment>
<dbReference type="RefSeq" id="WP_197710066.1">
    <property type="nucleotide sequence ID" value="NZ_BAAAGO010000066.1"/>
</dbReference>
<dbReference type="PRINTS" id="PR00990">
    <property type="entry name" value="RIBOKINASE"/>
</dbReference>
<dbReference type="InterPro" id="IPR011611">
    <property type="entry name" value="PfkB_dom"/>
</dbReference>
<sequence>MSIVVIGSANADLVIEVDRRPAGGETLIGSDLVITPGGKGANQAVAAGLLGADVAFVGCVGADGNGDLLRRSLESAGVRTAGMATADRPTGCALIVVTPDGENSIVVSPGANGRVTPDLMAEHEAEWSRAFIVVMQHEVPLETVTYMAAQCRERGVRFVLNAAPAADVPGDVLAACDPLVVNETEAALVVGVPADAAEPAELGRQLLDRGARSVVITLGAQGSLAVLPDGTVVTHPAERVTAVDTTGAGDAFVGAMAAALASGQNIEHALALGTRVAAVAVQRRGAQASYPRRDEL</sequence>
<gene>
    <name evidence="12 14" type="primary">rbsK</name>
    <name evidence="14" type="ORF">MPLG2_0752</name>
</gene>